<reference evidence="1" key="2">
    <citation type="journal article" date="2022" name="New Phytol.">
        <title>Evolutionary transition to the ectomycorrhizal habit in the genomes of a hyperdiverse lineage of mushroom-forming fungi.</title>
        <authorList>
            <person name="Looney B."/>
            <person name="Miyauchi S."/>
            <person name="Morin E."/>
            <person name="Drula E."/>
            <person name="Courty P.E."/>
            <person name="Kohler A."/>
            <person name="Kuo A."/>
            <person name="LaButti K."/>
            <person name="Pangilinan J."/>
            <person name="Lipzen A."/>
            <person name="Riley R."/>
            <person name="Andreopoulos W."/>
            <person name="He G."/>
            <person name="Johnson J."/>
            <person name="Nolan M."/>
            <person name="Tritt A."/>
            <person name="Barry K.W."/>
            <person name="Grigoriev I.V."/>
            <person name="Nagy L.G."/>
            <person name="Hibbett D."/>
            <person name="Henrissat B."/>
            <person name="Matheny P.B."/>
            <person name="Labbe J."/>
            <person name="Martin F.M."/>
        </authorList>
    </citation>
    <scope>NUCLEOTIDE SEQUENCE</scope>
    <source>
        <strain evidence="1">FP105234-sp</strain>
    </source>
</reference>
<dbReference type="Proteomes" id="UP000814033">
    <property type="component" value="Unassembled WGS sequence"/>
</dbReference>
<reference evidence="1" key="1">
    <citation type="submission" date="2021-02" db="EMBL/GenBank/DDBJ databases">
        <authorList>
            <consortium name="DOE Joint Genome Institute"/>
            <person name="Ahrendt S."/>
            <person name="Looney B.P."/>
            <person name="Miyauchi S."/>
            <person name="Morin E."/>
            <person name="Drula E."/>
            <person name="Courty P.E."/>
            <person name="Chicoki N."/>
            <person name="Fauchery L."/>
            <person name="Kohler A."/>
            <person name="Kuo A."/>
            <person name="Labutti K."/>
            <person name="Pangilinan J."/>
            <person name="Lipzen A."/>
            <person name="Riley R."/>
            <person name="Andreopoulos W."/>
            <person name="He G."/>
            <person name="Johnson J."/>
            <person name="Barry K.W."/>
            <person name="Grigoriev I.V."/>
            <person name="Nagy L."/>
            <person name="Hibbett D."/>
            <person name="Henrissat B."/>
            <person name="Matheny P.B."/>
            <person name="Labbe J."/>
            <person name="Martin F."/>
        </authorList>
    </citation>
    <scope>NUCLEOTIDE SEQUENCE</scope>
    <source>
        <strain evidence="1">FP105234-sp</strain>
    </source>
</reference>
<accession>A0ACB8RLI9</accession>
<sequence>MTTAPAQPAAQISALAAFLSPGRGDSRGNVPPDCSRPYSPDEGALRRVLGHKFGTPLSEQHICELTACISQRCPRTAHVHRSVPSDITSSKPSLRAQSIVFGTGLSDCHFQPTLVGWLLSQTLPLQRPCVLGNKCLSSGGTVPTCFLWRRWLRPS</sequence>
<evidence type="ECO:0000313" key="2">
    <source>
        <dbReference type="Proteomes" id="UP000814033"/>
    </source>
</evidence>
<comment type="caution">
    <text evidence="1">The sequence shown here is derived from an EMBL/GenBank/DDBJ whole genome shotgun (WGS) entry which is preliminary data.</text>
</comment>
<proteinExistence type="predicted"/>
<organism evidence="1 2">
    <name type="scientific">Auriscalpium vulgare</name>
    <dbReference type="NCBI Taxonomy" id="40419"/>
    <lineage>
        <taxon>Eukaryota</taxon>
        <taxon>Fungi</taxon>
        <taxon>Dikarya</taxon>
        <taxon>Basidiomycota</taxon>
        <taxon>Agaricomycotina</taxon>
        <taxon>Agaricomycetes</taxon>
        <taxon>Russulales</taxon>
        <taxon>Auriscalpiaceae</taxon>
        <taxon>Auriscalpium</taxon>
    </lineage>
</organism>
<gene>
    <name evidence="1" type="ORF">FA95DRAFT_179543</name>
</gene>
<name>A0ACB8RLI9_9AGAM</name>
<protein>
    <submittedName>
        <fullName evidence="1">Uncharacterized protein</fullName>
    </submittedName>
</protein>
<keyword evidence="2" id="KW-1185">Reference proteome</keyword>
<evidence type="ECO:0000313" key="1">
    <source>
        <dbReference type="EMBL" id="KAI0045034.1"/>
    </source>
</evidence>
<dbReference type="EMBL" id="MU275964">
    <property type="protein sequence ID" value="KAI0045034.1"/>
    <property type="molecule type" value="Genomic_DNA"/>
</dbReference>